<proteinExistence type="inferred from homology"/>
<dbReference type="GO" id="GO:0003779">
    <property type="term" value="F:actin binding"/>
    <property type="evidence" value="ECO:0007669"/>
    <property type="project" value="InterPro"/>
</dbReference>
<comment type="caution">
    <text evidence="4">The sequence shown here is derived from an EMBL/GenBank/DDBJ whole genome shotgun (WGS) entry which is preliminary data.</text>
</comment>
<protein>
    <recommendedName>
        <fullName evidence="3">C-CAP/cofactor C-like domain-containing protein</fullName>
    </recommendedName>
</protein>
<dbReference type="EMBL" id="JAODUP010000040">
    <property type="protein sequence ID" value="KAK2166284.1"/>
    <property type="molecule type" value="Genomic_DNA"/>
</dbReference>
<dbReference type="InterPro" id="IPR013912">
    <property type="entry name" value="Adenylate_cyclase-assoc_CAP_C"/>
</dbReference>
<feature type="domain" description="C-CAP/cofactor C-like" evidence="3">
    <location>
        <begin position="59"/>
        <end position="193"/>
    </location>
</feature>
<dbReference type="Gene3D" id="2.160.20.70">
    <property type="match status" value="1"/>
</dbReference>
<dbReference type="InterPro" id="IPR016098">
    <property type="entry name" value="CAP/MinC_C"/>
</dbReference>
<evidence type="ECO:0000313" key="4">
    <source>
        <dbReference type="EMBL" id="KAK2166284.1"/>
    </source>
</evidence>
<dbReference type="FunFam" id="2.160.20.70:FF:000001">
    <property type="entry name" value="Adenylyl cyclase-associated protein"/>
    <property type="match status" value="1"/>
</dbReference>
<feature type="region of interest" description="Disordered" evidence="2">
    <location>
        <begin position="16"/>
        <end position="50"/>
    </location>
</feature>
<dbReference type="Pfam" id="PF08603">
    <property type="entry name" value="CAP_C"/>
    <property type="match status" value="1"/>
</dbReference>
<comment type="similarity">
    <text evidence="1">Belongs to the CAP family.</text>
</comment>
<dbReference type="GO" id="GO:0007015">
    <property type="term" value="P:actin filament organization"/>
    <property type="evidence" value="ECO:0007669"/>
    <property type="project" value="TreeGrafter"/>
</dbReference>
<evidence type="ECO:0000313" key="5">
    <source>
        <dbReference type="Proteomes" id="UP001208570"/>
    </source>
</evidence>
<dbReference type="SUPFAM" id="SSF69340">
    <property type="entry name" value="C-terminal domain of adenylylcyclase associated protein"/>
    <property type="match status" value="1"/>
</dbReference>
<sequence>MNIQLSEIANVGLKKVTDDMKTHKNPDLRLQTPQPYRPKPSPKPSIKTFGAKKMESVKPPKCVLENKKWVIEYQHGNKNLVVSDTNIRQTVYIFKCDNTTIQIKGKVNSIAVDGCKKTALLFDDVVSSVDFVNCISVQAQVTGKVHTINIDKTDGCMVYLSKDSVSANIVTAKSSEMNILVPDESGEFKEFALPEQFRSVWNGKRFVTEQTDLIG</sequence>
<dbReference type="GO" id="GO:0008179">
    <property type="term" value="F:adenylate cyclase binding"/>
    <property type="evidence" value="ECO:0007669"/>
    <property type="project" value="TreeGrafter"/>
</dbReference>
<dbReference type="PANTHER" id="PTHR10652">
    <property type="entry name" value="ADENYLYL CYCLASE-ASSOCIATED PROTEIN"/>
    <property type="match status" value="1"/>
</dbReference>
<dbReference type="GO" id="GO:0000902">
    <property type="term" value="P:cell morphogenesis"/>
    <property type="evidence" value="ECO:0007669"/>
    <property type="project" value="TreeGrafter"/>
</dbReference>
<keyword evidence="5" id="KW-1185">Reference proteome</keyword>
<gene>
    <name evidence="4" type="ORF">LSH36_40g13044</name>
</gene>
<dbReference type="GO" id="GO:0005737">
    <property type="term" value="C:cytoplasm"/>
    <property type="evidence" value="ECO:0007669"/>
    <property type="project" value="TreeGrafter"/>
</dbReference>
<dbReference type="Proteomes" id="UP001208570">
    <property type="component" value="Unassembled WGS sequence"/>
</dbReference>
<dbReference type="SMART" id="SM00673">
    <property type="entry name" value="CARP"/>
    <property type="match status" value="2"/>
</dbReference>
<dbReference type="GO" id="GO:0019933">
    <property type="term" value="P:cAMP-mediated signaling"/>
    <property type="evidence" value="ECO:0007669"/>
    <property type="project" value="TreeGrafter"/>
</dbReference>
<evidence type="ECO:0000256" key="1">
    <source>
        <dbReference type="ARBA" id="ARBA00007659"/>
    </source>
</evidence>
<dbReference type="InterPro" id="IPR036223">
    <property type="entry name" value="CAP_C_sf"/>
</dbReference>
<dbReference type="PANTHER" id="PTHR10652:SF0">
    <property type="entry name" value="ADENYLYL CYCLASE-ASSOCIATED PROTEIN"/>
    <property type="match status" value="1"/>
</dbReference>
<dbReference type="InterPro" id="IPR006599">
    <property type="entry name" value="CARP_motif"/>
</dbReference>
<dbReference type="PROSITE" id="PS51329">
    <property type="entry name" value="C_CAP_COFACTOR_C"/>
    <property type="match status" value="1"/>
</dbReference>
<dbReference type="InterPro" id="IPR017901">
    <property type="entry name" value="C-CAP_CF_C-like"/>
</dbReference>
<reference evidence="4" key="1">
    <citation type="journal article" date="2023" name="Mol. Biol. Evol.">
        <title>Third-Generation Sequencing Reveals the Adaptive Role of the Epigenome in Three Deep-Sea Polychaetes.</title>
        <authorList>
            <person name="Perez M."/>
            <person name="Aroh O."/>
            <person name="Sun Y."/>
            <person name="Lan Y."/>
            <person name="Juniper S.K."/>
            <person name="Young C.R."/>
            <person name="Angers B."/>
            <person name="Qian P.Y."/>
        </authorList>
    </citation>
    <scope>NUCLEOTIDE SEQUENCE</scope>
    <source>
        <strain evidence="4">P08H-3</strain>
    </source>
</reference>
<accession>A0AAD9NGH3</accession>
<feature type="compositionally biased region" description="Basic and acidic residues" evidence="2">
    <location>
        <begin position="16"/>
        <end position="27"/>
    </location>
</feature>
<dbReference type="InterPro" id="IPR001837">
    <property type="entry name" value="Adenylate_cyclase-assoc_CAP"/>
</dbReference>
<name>A0AAD9NGH3_9ANNE</name>
<organism evidence="4 5">
    <name type="scientific">Paralvinella palmiformis</name>
    <dbReference type="NCBI Taxonomy" id="53620"/>
    <lineage>
        <taxon>Eukaryota</taxon>
        <taxon>Metazoa</taxon>
        <taxon>Spiralia</taxon>
        <taxon>Lophotrochozoa</taxon>
        <taxon>Annelida</taxon>
        <taxon>Polychaeta</taxon>
        <taxon>Sedentaria</taxon>
        <taxon>Canalipalpata</taxon>
        <taxon>Terebellida</taxon>
        <taxon>Terebelliformia</taxon>
        <taxon>Alvinellidae</taxon>
        <taxon>Paralvinella</taxon>
    </lineage>
</organism>
<evidence type="ECO:0000256" key="2">
    <source>
        <dbReference type="SAM" id="MobiDB-lite"/>
    </source>
</evidence>
<dbReference type="AlphaFoldDB" id="A0AAD9NGH3"/>
<evidence type="ECO:0000259" key="3">
    <source>
        <dbReference type="PROSITE" id="PS51329"/>
    </source>
</evidence>